<comment type="caution">
    <text evidence="1">The sequence shown here is derived from an EMBL/GenBank/DDBJ whole genome shotgun (WGS) entry which is preliminary data.</text>
</comment>
<gene>
    <name evidence="1" type="ORF">AV649_08610</name>
</gene>
<evidence type="ECO:0000313" key="1">
    <source>
        <dbReference type="EMBL" id="KZE43894.1"/>
    </source>
</evidence>
<organism evidence="1 2">
    <name type="scientific">Rossellomorea marisflavi</name>
    <dbReference type="NCBI Taxonomy" id="189381"/>
    <lineage>
        <taxon>Bacteria</taxon>
        <taxon>Bacillati</taxon>
        <taxon>Bacillota</taxon>
        <taxon>Bacilli</taxon>
        <taxon>Bacillales</taxon>
        <taxon>Bacillaceae</taxon>
        <taxon>Rossellomorea</taxon>
    </lineage>
</organism>
<dbReference type="Pfam" id="PF07799">
    <property type="entry name" value="DUF1643"/>
    <property type="match status" value="1"/>
</dbReference>
<dbReference type="Proteomes" id="UP000076510">
    <property type="component" value="Unassembled WGS sequence"/>
</dbReference>
<name>A0A165INV0_9BACI</name>
<evidence type="ECO:0008006" key="3">
    <source>
        <dbReference type="Google" id="ProtNLM"/>
    </source>
</evidence>
<evidence type="ECO:0000313" key="2">
    <source>
        <dbReference type="Proteomes" id="UP000076510"/>
    </source>
</evidence>
<dbReference type="AlphaFoldDB" id="A0A165INV0"/>
<proteinExistence type="predicted"/>
<protein>
    <recommendedName>
        <fullName evidence="3">DUF1643 domain-containing protein</fullName>
    </recommendedName>
</protein>
<reference evidence="2" key="1">
    <citation type="submission" date="2016-01" db="EMBL/GenBank/DDBJ databases">
        <title>Whole genome sequencing of Bhargavaea cecembensis T14.</title>
        <authorList>
            <person name="Hong K.W."/>
        </authorList>
    </citation>
    <scope>NUCLEOTIDE SEQUENCE [LARGE SCALE GENOMIC DNA]</scope>
    <source>
        <strain evidence="2">M19</strain>
    </source>
</reference>
<accession>A0A165INV0</accession>
<dbReference type="InterPro" id="IPR012441">
    <property type="entry name" value="DUF1643"/>
</dbReference>
<sequence length="152" mass="17254">MGEKRLNRFGLNCTWDEGRGKVTFILCNHSIGDEGQADLTLRRCVNYARNWGYGSLDVVNLFPQITTDPSALIESQESRQGENDSYIIRSIEGADRVIFGWGEVEKRIPKRAGEVKALVPTEKQFCLSRTANGKYPRHPSRLRRDLLPVSWG</sequence>
<dbReference type="EMBL" id="LQQY01000045">
    <property type="protein sequence ID" value="KZE43894.1"/>
    <property type="molecule type" value="Genomic_DNA"/>
</dbReference>